<reference evidence="3" key="2">
    <citation type="submission" date="2025-08" db="UniProtKB">
        <authorList>
            <consortium name="Ensembl"/>
        </authorList>
    </citation>
    <scope>IDENTIFICATION</scope>
    <source>
        <strain evidence="3">Brown Norway</strain>
    </source>
</reference>
<dbReference type="Ensembl" id="ENSRNOT00000042353.7">
    <property type="protein sequence ID" value="ENSRNOP00000051177.3"/>
    <property type="gene ID" value="ENSRNOG00000028889.7"/>
</dbReference>
<feature type="transmembrane region" description="Helical" evidence="2">
    <location>
        <begin position="34"/>
        <end position="53"/>
    </location>
</feature>
<keyword evidence="2" id="KW-1133">Transmembrane helix</keyword>
<dbReference type="eggNOG" id="ENOG502S380">
    <property type="taxonomic scope" value="Eukaryota"/>
</dbReference>
<dbReference type="GeneID" id="300790"/>
<dbReference type="GO" id="GO:0005886">
    <property type="term" value="C:plasma membrane"/>
    <property type="evidence" value="ECO:0000266"/>
    <property type="project" value="RGD"/>
</dbReference>
<feature type="region of interest" description="Disordered" evidence="1">
    <location>
        <begin position="61"/>
        <end position="83"/>
    </location>
</feature>
<feature type="region of interest" description="Disordered" evidence="1">
    <location>
        <begin position="102"/>
        <end position="127"/>
    </location>
</feature>
<dbReference type="KEGG" id="rno:300790"/>
<reference evidence="3" key="3">
    <citation type="submission" date="2025-09" db="UniProtKB">
        <authorList>
            <consortium name="Ensembl"/>
        </authorList>
    </citation>
    <scope>IDENTIFICATION</scope>
    <source>
        <strain evidence="3">Brown Norway</strain>
    </source>
</reference>
<feature type="compositionally biased region" description="Basic and acidic residues" evidence="1">
    <location>
        <begin position="74"/>
        <end position="83"/>
    </location>
</feature>
<dbReference type="PANTHER" id="PTHR36129">
    <property type="entry name" value="ORGANIC SOLUTE TRANSPORTER SUBUNIT BETA-RELATED"/>
    <property type="match status" value="1"/>
</dbReference>
<evidence type="ECO:0000313" key="4">
    <source>
        <dbReference type="Proteomes" id="UP000002494"/>
    </source>
</evidence>
<dbReference type="GO" id="GO:0032991">
    <property type="term" value="C:protein-containing complex"/>
    <property type="evidence" value="ECO:0000266"/>
    <property type="project" value="RGD"/>
</dbReference>
<keyword evidence="4" id="KW-1185">Reference proteome</keyword>
<dbReference type="GO" id="GO:0032782">
    <property type="term" value="P:bile acid secretion"/>
    <property type="evidence" value="ECO:0000266"/>
    <property type="project" value="RGD"/>
</dbReference>
<dbReference type="PaxDb" id="10116-ENSRNOP00000051177"/>
<name>D3ZYJ2_RAT</name>
<reference evidence="3" key="1">
    <citation type="submission" date="2024-01" db="EMBL/GenBank/DDBJ databases">
        <title>GRCr8: a new rat reference genome assembly contstructed from accurate long reads and long range scaffolding.</title>
        <authorList>
            <person name="Doris P.A."/>
            <person name="Kalbfleisch T."/>
            <person name="Li K."/>
            <person name="Howe K."/>
            <person name="Wood J."/>
        </authorList>
    </citation>
    <scope>NUCLEOTIDE SEQUENCE [LARGE SCALE GENOMIC DNA]</scope>
    <source>
        <strain evidence="3">Brown Norway</strain>
    </source>
</reference>
<dbReference type="InterPro" id="IPR052678">
    <property type="entry name" value="OST-beta_subunit"/>
</dbReference>
<dbReference type="InterPro" id="IPR029387">
    <property type="entry name" value="OSTbeta"/>
</dbReference>
<dbReference type="GO" id="GO:0016323">
    <property type="term" value="C:basolateral plasma membrane"/>
    <property type="evidence" value="ECO:0000314"/>
    <property type="project" value="UniProtKB"/>
</dbReference>
<organism evidence="3 4">
    <name type="scientific">Rattus norvegicus</name>
    <name type="common">Rat</name>
    <dbReference type="NCBI Taxonomy" id="10116"/>
    <lineage>
        <taxon>Eukaryota</taxon>
        <taxon>Metazoa</taxon>
        <taxon>Chordata</taxon>
        <taxon>Craniata</taxon>
        <taxon>Vertebrata</taxon>
        <taxon>Euteleostomi</taxon>
        <taxon>Mammalia</taxon>
        <taxon>Eutheria</taxon>
        <taxon>Euarchontoglires</taxon>
        <taxon>Glires</taxon>
        <taxon>Rodentia</taxon>
        <taxon>Myomorpha</taxon>
        <taxon>Muroidea</taxon>
        <taxon>Muridae</taxon>
        <taxon>Murinae</taxon>
        <taxon>Rattus</taxon>
    </lineage>
</organism>
<evidence type="ECO:0000256" key="2">
    <source>
        <dbReference type="SAM" id="Phobius"/>
    </source>
</evidence>
<dbReference type="GO" id="GO:0015125">
    <property type="term" value="F:bile acid transmembrane transporter activity"/>
    <property type="evidence" value="ECO:0000266"/>
    <property type="project" value="RGD"/>
</dbReference>
<dbReference type="Bgee" id="ENSRNOG00000028889">
    <property type="expression patterns" value="Expressed in jejunum and 13 other cell types or tissues"/>
</dbReference>
<dbReference type="RGD" id="1565748">
    <property type="gene designation" value="Slc51b"/>
</dbReference>
<dbReference type="GO" id="GO:0016020">
    <property type="term" value="C:membrane"/>
    <property type="evidence" value="ECO:0000266"/>
    <property type="project" value="RGD"/>
</dbReference>
<dbReference type="GO" id="GO:0015721">
    <property type="term" value="P:bile acid and bile salt transport"/>
    <property type="evidence" value="ECO:0000266"/>
    <property type="project" value="RGD"/>
</dbReference>
<dbReference type="FunCoup" id="D3ZYJ2">
    <property type="interactions" value="21"/>
</dbReference>
<dbReference type="GO" id="GO:0022857">
    <property type="term" value="F:transmembrane transporter activity"/>
    <property type="evidence" value="ECO:0000266"/>
    <property type="project" value="RGD"/>
</dbReference>
<dbReference type="AGR" id="RGD:1565748"/>
<dbReference type="GO" id="GO:0070863">
    <property type="term" value="P:positive regulation of protein exit from endoplasmic reticulum"/>
    <property type="evidence" value="ECO:0000266"/>
    <property type="project" value="RGD"/>
</dbReference>
<keyword evidence="2" id="KW-0812">Transmembrane</keyword>
<dbReference type="GO" id="GO:0031647">
    <property type="term" value="P:regulation of protein stability"/>
    <property type="evidence" value="ECO:0000266"/>
    <property type="project" value="RGD"/>
</dbReference>
<sequence length="127" mass="14251">MDHSAEGAAASAEVPQELLEEMLWYFRSEDATPWNYSILVLAVLVMVIGVVLLRRSILANRNRKKQPQDNGMPEDLHLDDSMKENSSLGILRETLISEKADLAPGETELNKRETSVVFLPDPQETES</sequence>
<dbReference type="RefSeq" id="NP_001386190.1">
    <property type="nucleotide sequence ID" value="NM_001399261.1"/>
</dbReference>
<dbReference type="GO" id="GO:0046982">
    <property type="term" value="F:protein heterodimerization activity"/>
    <property type="evidence" value="ECO:0000266"/>
    <property type="project" value="RGD"/>
</dbReference>
<evidence type="ECO:0000313" key="3">
    <source>
        <dbReference type="Ensembl" id="ENSRNOP00000051177.3"/>
    </source>
</evidence>
<keyword evidence="2" id="KW-0472">Membrane</keyword>
<dbReference type="UCSC" id="RGD:1565748">
    <property type="organism name" value="rat"/>
</dbReference>
<dbReference type="STRING" id="10116.ENSRNOP00000051177"/>
<proteinExistence type="predicted"/>
<dbReference type="Proteomes" id="UP000002494">
    <property type="component" value="Chromosome 8"/>
</dbReference>
<dbReference type="OMA" id="EMLWVFR"/>
<dbReference type="SMR" id="D3ZYJ2"/>
<dbReference type="HOGENOM" id="CLU_158049_0_0_1"/>
<accession>D3ZYJ2</accession>
<evidence type="ECO:0000313" key="5">
    <source>
        <dbReference type="RGD" id="1565748"/>
    </source>
</evidence>
<dbReference type="Pfam" id="PF15048">
    <property type="entry name" value="OSTbeta"/>
    <property type="match status" value="1"/>
</dbReference>
<dbReference type="InParanoid" id="D3ZYJ2"/>
<dbReference type="GO" id="GO:0090314">
    <property type="term" value="P:positive regulation of protein targeting to membrane"/>
    <property type="evidence" value="ECO:0000266"/>
    <property type="project" value="RGD"/>
</dbReference>
<dbReference type="PhylomeDB" id="D3ZYJ2"/>
<dbReference type="GeneTree" id="ENSGT00390000010409"/>
<dbReference type="CTD" id="123264"/>
<protein>
    <submittedName>
        <fullName evidence="3">SLC51 subunit beta</fullName>
    </submittedName>
</protein>
<gene>
    <name evidence="3 5" type="primary">Slc51b</name>
</gene>
<dbReference type="AlphaFoldDB" id="D3ZYJ2"/>
<dbReference type="Reactome" id="R-RNO-159418">
    <property type="pathway name" value="Recycling of bile acids and salts"/>
</dbReference>
<dbReference type="PANTHER" id="PTHR36129:SF1">
    <property type="entry name" value="ORGANIC SOLUTE TRANSPORTER SUBUNIT BETA"/>
    <property type="match status" value="1"/>
</dbReference>
<evidence type="ECO:0000256" key="1">
    <source>
        <dbReference type="SAM" id="MobiDB-lite"/>
    </source>
</evidence>